<gene>
    <name evidence="1" type="ordered locus">Msip34_2073</name>
</gene>
<reference evidence="2" key="1">
    <citation type="submission" date="2009-07" db="EMBL/GenBank/DDBJ databases">
        <title>Complete sequence of chromosome of Methylovorus sp. SIP3-4.</title>
        <authorList>
            <person name="Lucas S."/>
            <person name="Copeland A."/>
            <person name="Lapidus A."/>
            <person name="Glavina del Rio T."/>
            <person name="Tice H."/>
            <person name="Bruce D."/>
            <person name="Goodwin L."/>
            <person name="Pitluck S."/>
            <person name="Clum A."/>
            <person name="Larimer F."/>
            <person name="Land M."/>
            <person name="Hauser L."/>
            <person name="Kyrpides N."/>
            <person name="Mikhailova N."/>
            <person name="Kayluzhnaya M."/>
            <person name="Chistoserdova L."/>
        </authorList>
    </citation>
    <scope>NUCLEOTIDE SEQUENCE [LARGE SCALE GENOMIC DNA]</scope>
    <source>
        <strain evidence="2">SIP3-4</strain>
    </source>
</reference>
<protein>
    <submittedName>
        <fullName evidence="1">Uncharacterized protein</fullName>
    </submittedName>
</protein>
<proteinExistence type="predicted"/>
<accession>C6X7Y8</accession>
<sequence>MNKITSLGYMKDRIYKISKKNMNKNYIFNSLIICNYEIMISDKLKTYKLKHNYYDKYIYVENEVQSVISDFFDIEHHAYIYEFLNKLKKDMACKKLNKDYVNEQFRKIAMQGIGIEIFEEMDEEIQ</sequence>
<dbReference type="EMBL" id="CP001674">
    <property type="protein sequence ID" value="ACT51315.1"/>
    <property type="molecule type" value="Genomic_DNA"/>
</dbReference>
<dbReference type="HOGENOM" id="CLU_1978916_0_0_4"/>
<dbReference type="STRING" id="582744.Msip34_2073"/>
<dbReference type="KEGG" id="mei:Msip34_2073"/>
<evidence type="ECO:0000313" key="2">
    <source>
        <dbReference type="Proteomes" id="UP000002743"/>
    </source>
</evidence>
<dbReference type="RefSeq" id="WP_015830662.1">
    <property type="nucleotide sequence ID" value="NC_012969.1"/>
</dbReference>
<keyword evidence="2" id="KW-1185">Reference proteome</keyword>
<dbReference type="Proteomes" id="UP000002743">
    <property type="component" value="Chromosome"/>
</dbReference>
<dbReference type="AlphaFoldDB" id="C6X7Y8"/>
<reference evidence="1 2" key="2">
    <citation type="journal article" date="2011" name="J. Bacteriol.">
        <title>Genomes of three methylotrophs from a single niche uncover genetic and metabolic divergence of Methylophilaceae.</title>
        <authorList>
            <person name="Lapidus A."/>
            <person name="Clum A."/>
            <person name="Labutti K."/>
            <person name="Kaluzhnaya M.G."/>
            <person name="Lim S."/>
            <person name="Beck D.A."/>
            <person name="Glavina Del Rio T."/>
            <person name="Nolan M."/>
            <person name="Mavromatis K."/>
            <person name="Huntemann M."/>
            <person name="Lucas S."/>
            <person name="Lidstrom M.E."/>
            <person name="Ivanova N."/>
            <person name="Chistoserdova L."/>
        </authorList>
    </citation>
    <scope>NUCLEOTIDE SEQUENCE [LARGE SCALE GENOMIC DNA]</scope>
    <source>
        <strain evidence="1 2">SIP3-4</strain>
    </source>
</reference>
<organism evidence="1 2">
    <name type="scientific">Methylovorus glucosotrophus (strain SIP3-4)</name>
    <dbReference type="NCBI Taxonomy" id="582744"/>
    <lineage>
        <taxon>Bacteria</taxon>
        <taxon>Pseudomonadati</taxon>
        <taxon>Pseudomonadota</taxon>
        <taxon>Betaproteobacteria</taxon>
        <taxon>Nitrosomonadales</taxon>
        <taxon>Methylophilaceae</taxon>
        <taxon>Methylovorus</taxon>
    </lineage>
</organism>
<name>C6X7Y8_METGS</name>
<evidence type="ECO:0000313" key="1">
    <source>
        <dbReference type="EMBL" id="ACT51315.1"/>
    </source>
</evidence>